<dbReference type="RefSeq" id="WP_012302560.1">
    <property type="nucleotide sequence ID" value="NC_010424.1"/>
</dbReference>
<dbReference type="AlphaFoldDB" id="B1I4S2"/>
<dbReference type="EMBL" id="CP000860">
    <property type="protein sequence ID" value="ACA59975.1"/>
    <property type="molecule type" value="Genomic_DNA"/>
</dbReference>
<dbReference type="InterPro" id="IPR025470">
    <property type="entry name" value="DUF4321"/>
</dbReference>
<dbReference type="eggNOG" id="ENOG50331SY">
    <property type="taxonomic scope" value="Bacteria"/>
</dbReference>
<organism evidence="2 3">
    <name type="scientific">Desulforudis audaxviator (strain MP104C)</name>
    <dbReference type="NCBI Taxonomy" id="477974"/>
    <lineage>
        <taxon>Bacteria</taxon>
        <taxon>Bacillati</taxon>
        <taxon>Bacillota</taxon>
        <taxon>Clostridia</taxon>
        <taxon>Thermoanaerobacterales</taxon>
        <taxon>Candidatus Desulforudaceae</taxon>
        <taxon>Candidatus Desulforudis</taxon>
    </lineage>
</organism>
<name>B1I4S2_DESAP</name>
<feature type="transmembrane region" description="Helical" evidence="1">
    <location>
        <begin position="52"/>
        <end position="78"/>
    </location>
</feature>
<evidence type="ECO:0000313" key="2">
    <source>
        <dbReference type="EMBL" id="ACA59975.1"/>
    </source>
</evidence>
<keyword evidence="1" id="KW-0812">Transmembrane</keyword>
<reference evidence="2 3" key="2">
    <citation type="journal article" date="2008" name="Science">
        <title>Environmental genomics reveals a single-species ecosystem deep within Earth.</title>
        <authorList>
            <person name="Chivian D."/>
            <person name="Brodie E.L."/>
            <person name="Alm E.J."/>
            <person name="Culley D.E."/>
            <person name="Dehal P.S."/>
            <person name="Desantis T.Z."/>
            <person name="Gihring T.M."/>
            <person name="Lapidus A."/>
            <person name="Lin L.H."/>
            <person name="Lowry S.R."/>
            <person name="Moser D.P."/>
            <person name="Richardson P.M."/>
            <person name="Southam G."/>
            <person name="Wanger G."/>
            <person name="Pratt L.M."/>
            <person name="Andersen G.L."/>
            <person name="Hazen T.C."/>
            <person name="Brockman F.J."/>
            <person name="Arkin A.P."/>
            <person name="Onstott T.C."/>
        </authorList>
    </citation>
    <scope>NUCLEOTIDE SEQUENCE [LARGE SCALE GENOMIC DNA]</scope>
    <source>
        <strain evidence="2 3">MP104C</strain>
    </source>
</reference>
<dbReference type="Proteomes" id="UP000008544">
    <property type="component" value="Chromosome"/>
</dbReference>
<keyword evidence="1" id="KW-1133">Transmembrane helix</keyword>
<sequence length="81" mass="8667">MARGRNPWILIALMVLGGLAGSAVGQILSPTFPFLNNIVTAGLTPGVLDLRFMTITFGFSLLIGPLTLLGFLLGYLVYRNT</sequence>
<dbReference type="HOGENOM" id="CLU_166657_4_0_9"/>
<gene>
    <name evidence="2" type="ordered locus">Daud_1469</name>
</gene>
<protein>
    <recommendedName>
        <fullName evidence="4">DUF4321 domain-containing protein</fullName>
    </recommendedName>
</protein>
<dbReference type="STRING" id="477974.Daud_1469"/>
<evidence type="ECO:0008006" key="4">
    <source>
        <dbReference type="Google" id="ProtNLM"/>
    </source>
</evidence>
<dbReference type="OrthoDB" id="1787455at2"/>
<evidence type="ECO:0000313" key="3">
    <source>
        <dbReference type="Proteomes" id="UP000008544"/>
    </source>
</evidence>
<proteinExistence type="predicted"/>
<keyword evidence="1" id="KW-0472">Membrane</keyword>
<reference evidence="3" key="1">
    <citation type="submission" date="2007-10" db="EMBL/GenBank/DDBJ databases">
        <title>Complete sequence of chromosome of Desulforudis audaxviator MP104C.</title>
        <authorList>
            <person name="Copeland A."/>
            <person name="Lucas S."/>
            <person name="Lapidus A."/>
            <person name="Barry K."/>
            <person name="Glavina del Rio T."/>
            <person name="Dalin E."/>
            <person name="Tice H."/>
            <person name="Bruce D."/>
            <person name="Pitluck S."/>
            <person name="Lowry S.R."/>
            <person name="Larimer F."/>
            <person name="Land M.L."/>
            <person name="Hauser L."/>
            <person name="Kyrpides N."/>
            <person name="Ivanova N.N."/>
            <person name="Richardson P."/>
        </authorList>
    </citation>
    <scope>NUCLEOTIDE SEQUENCE [LARGE SCALE GENOMIC DNA]</scope>
    <source>
        <strain evidence="3">MP104C</strain>
    </source>
</reference>
<dbReference type="Pfam" id="PF14209">
    <property type="entry name" value="DUF4321"/>
    <property type="match status" value="1"/>
</dbReference>
<accession>B1I4S2</accession>
<evidence type="ECO:0000256" key="1">
    <source>
        <dbReference type="SAM" id="Phobius"/>
    </source>
</evidence>
<keyword evidence="3" id="KW-1185">Reference proteome</keyword>
<dbReference type="KEGG" id="dau:Daud_1469"/>